<dbReference type="RefSeq" id="WP_075078469.1">
    <property type="nucleotide sequence ID" value="NZ_BDCO01000002.1"/>
</dbReference>
<dbReference type="InterPro" id="IPR019839">
    <property type="entry name" value="Verru/Chthon_C"/>
</dbReference>
<dbReference type="NCBIfam" id="TIGR02599">
    <property type="entry name" value="Verru_Chthon cassette protein C"/>
    <property type="match status" value="1"/>
</dbReference>
<dbReference type="EMBL" id="BDCO01000002">
    <property type="protein sequence ID" value="GAT32643.1"/>
    <property type="molecule type" value="Genomic_DNA"/>
</dbReference>
<evidence type="ECO:0000313" key="1">
    <source>
        <dbReference type="EMBL" id="GAT32643.1"/>
    </source>
</evidence>
<proteinExistence type="predicted"/>
<organism evidence="1 2">
    <name type="scientific">Terrimicrobium sacchariphilum</name>
    <dbReference type="NCBI Taxonomy" id="690879"/>
    <lineage>
        <taxon>Bacteria</taxon>
        <taxon>Pseudomonadati</taxon>
        <taxon>Verrucomicrobiota</taxon>
        <taxon>Terrimicrobiia</taxon>
        <taxon>Terrimicrobiales</taxon>
        <taxon>Terrimicrobiaceae</taxon>
        <taxon>Terrimicrobium</taxon>
    </lineage>
</organism>
<name>A0A146G5G4_TERSA</name>
<dbReference type="AlphaFoldDB" id="A0A146G5G4"/>
<accession>A0A146G5G4</accession>
<dbReference type="Pfam" id="PF07963">
    <property type="entry name" value="N_methyl"/>
    <property type="match status" value="1"/>
</dbReference>
<comment type="caution">
    <text evidence="1">The sequence shown here is derived from an EMBL/GenBank/DDBJ whole genome shotgun (WGS) entry which is preliminary data.</text>
</comment>
<dbReference type="Proteomes" id="UP000076023">
    <property type="component" value="Unassembled WGS sequence"/>
</dbReference>
<dbReference type="OrthoDB" id="180984at2"/>
<sequence>MAIPKNRRAAFSLLEVLVAIAVLSLILALTLDMTSQASKVWRRGKSHEETFRAARDAFATITRELSQSTLNTYYDYFDASGRPAGDPSYDGNPTRYGRQSELRFACGPGLVPAQIGHAVFFQAPLGHSDSSSLTKLASLLNTRGYYVKFGNDTSGDFIGGKPAFLAAGHPRFRYRLLSIEQPSEKMSVYASPSNWITNALSNGSARVLAENVVAFAVRPMWPDGASTSYSYDSGVSWAGNSGNQPREMNQLPPRLEVILVVIDEATSARLQGNSSAAPDLGFEPNEVFHDPAEWDNDLKKVERGLQDGRIPYRVFRTTVPVGTSLWNSQT</sequence>
<gene>
    <name evidence="1" type="ORF">TSACC_21042</name>
</gene>
<reference evidence="2" key="1">
    <citation type="journal article" date="2017" name="Genome Announc.">
        <title>Draft Genome Sequence of Terrimicrobium sacchariphilum NM-5T, a Facultative Anaerobic Soil Bacterium of the Class Spartobacteria.</title>
        <authorList>
            <person name="Qiu Y.L."/>
            <person name="Tourlousse D.M."/>
            <person name="Matsuura N."/>
            <person name="Ohashi A."/>
            <person name="Sekiguchi Y."/>
        </authorList>
    </citation>
    <scope>NUCLEOTIDE SEQUENCE [LARGE SCALE GENOMIC DNA]</scope>
    <source>
        <strain evidence="2">NM-5</strain>
    </source>
</reference>
<dbReference type="NCBIfam" id="TIGR02532">
    <property type="entry name" value="IV_pilin_GFxxxE"/>
    <property type="match status" value="1"/>
</dbReference>
<protein>
    <submittedName>
        <fullName evidence="1">Verru_Chthon cassette protein C</fullName>
    </submittedName>
</protein>
<dbReference type="InParanoid" id="A0A146G5G4"/>
<dbReference type="InterPro" id="IPR012902">
    <property type="entry name" value="N_methyl_site"/>
</dbReference>
<keyword evidence="2" id="KW-1185">Reference proteome</keyword>
<dbReference type="STRING" id="690879.TSACC_21042"/>
<evidence type="ECO:0000313" key="2">
    <source>
        <dbReference type="Proteomes" id="UP000076023"/>
    </source>
</evidence>